<feature type="transmembrane region" description="Helical" evidence="1">
    <location>
        <begin position="98"/>
        <end position="116"/>
    </location>
</feature>
<name>A0ABY4VYT3_9PROT</name>
<keyword evidence="3" id="KW-1185">Reference proteome</keyword>
<feature type="transmembrane region" description="Helical" evidence="1">
    <location>
        <begin position="6"/>
        <end position="29"/>
    </location>
</feature>
<dbReference type="Proteomes" id="UP001056291">
    <property type="component" value="Chromosome"/>
</dbReference>
<feature type="transmembrane region" description="Helical" evidence="1">
    <location>
        <begin position="66"/>
        <end position="86"/>
    </location>
</feature>
<organism evidence="2 3">
    <name type="scientific">Sneathiella marina</name>
    <dbReference type="NCBI Taxonomy" id="2950108"/>
    <lineage>
        <taxon>Bacteria</taxon>
        <taxon>Pseudomonadati</taxon>
        <taxon>Pseudomonadota</taxon>
        <taxon>Alphaproteobacteria</taxon>
        <taxon>Sneathiellales</taxon>
        <taxon>Sneathiellaceae</taxon>
        <taxon>Sneathiella</taxon>
    </lineage>
</organism>
<keyword evidence="1" id="KW-0472">Membrane</keyword>
<keyword evidence="1" id="KW-1133">Transmembrane helix</keyword>
<evidence type="ECO:0000313" key="3">
    <source>
        <dbReference type="Proteomes" id="UP001056291"/>
    </source>
</evidence>
<accession>A0ABY4VYT3</accession>
<sequence length="130" mass="14522">MTEYIALYLTWAHLIAALIALGLGIFQLLRNPKGDATHKALGRGWIVLMLIVTIPSFWMRSLENGSFSWIHGLSVWVLFCLFMAVWSIRKGNVRRHAAFMMGTLIGVAMAGLFAILPGRFISEVLNYATP</sequence>
<gene>
    <name evidence="2" type="ORF">NBZ79_12585</name>
</gene>
<feature type="transmembrane region" description="Helical" evidence="1">
    <location>
        <begin position="41"/>
        <end position="60"/>
    </location>
</feature>
<reference evidence="2" key="1">
    <citation type="submission" date="2022-06" db="EMBL/GenBank/DDBJ databases">
        <title>Sneathiella actinostolidae sp. nov., isolated from a sea anemonein the Western Pacific Ocean.</title>
        <authorList>
            <person name="Wei M.J."/>
        </authorList>
    </citation>
    <scope>NUCLEOTIDE SEQUENCE</scope>
    <source>
        <strain evidence="2">PHK-P5</strain>
    </source>
</reference>
<dbReference type="RefSeq" id="WP_251932817.1">
    <property type="nucleotide sequence ID" value="NZ_CP098747.1"/>
</dbReference>
<protein>
    <submittedName>
        <fullName evidence="2">DUF2306 domain-containing protein</fullName>
    </submittedName>
</protein>
<evidence type="ECO:0000313" key="2">
    <source>
        <dbReference type="EMBL" id="USG60015.1"/>
    </source>
</evidence>
<keyword evidence="1" id="KW-0812">Transmembrane</keyword>
<evidence type="ECO:0000256" key="1">
    <source>
        <dbReference type="SAM" id="Phobius"/>
    </source>
</evidence>
<dbReference type="EMBL" id="CP098747">
    <property type="protein sequence ID" value="USG60015.1"/>
    <property type="molecule type" value="Genomic_DNA"/>
</dbReference>
<dbReference type="InterPro" id="IPR018750">
    <property type="entry name" value="DUF2306_membrane"/>
</dbReference>
<proteinExistence type="predicted"/>
<dbReference type="Pfam" id="PF10067">
    <property type="entry name" value="DUF2306"/>
    <property type="match status" value="1"/>
</dbReference>